<keyword evidence="2" id="KW-1185">Reference proteome</keyword>
<evidence type="ECO:0000313" key="2">
    <source>
        <dbReference type="Proteomes" id="UP000646911"/>
    </source>
</evidence>
<evidence type="ECO:0000313" key="1">
    <source>
        <dbReference type="EMBL" id="MBC3908120.1"/>
    </source>
</evidence>
<protein>
    <submittedName>
        <fullName evidence="1">Uncharacterized protein</fullName>
    </submittedName>
</protein>
<organism evidence="1 2">
    <name type="scientific">Undibacterium umbellatum</name>
    <dbReference type="NCBI Taxonomy" id="2762300"/>
    <lineage>
        <taxon>Bacteria</taxon>
        <taxon>Pseudomonadati</taxon>
        <taxon>Pseudomonadota</taxon>
        <taxon>Betaproteobacteria</taxon>
        <taxon>Burkholderiales</taxon>
        <taxon>Oxalobacteraceae</taxon>
        <taxon>Undibacterium</taxon>
    </lineage>
</organism>
<accession>A0ABR6Z8P0</accession>
<sequence length="192" mass="21395">MTDTFDNRPRRKALQLAASFLAVTLQTQIGHIAMAADDDFLKFSSYNLSVRVFNGGDFRLVYANSPHALAIGEIAREKTEADAKRAPGFSSGYTAFAGPAEMEWRSKDGSLLKHTLDLDSIFKDRKVLHHEDPARIYKPYPFSGGGPTIVIEANDHTVNVYMFTTLQIISEDPNVTLREAHRNCVLAYSKTL</sequence>
<gene>
    <name evidence="1" type="ORF">H8L47_11190</name>
</gene>
<dbReference type="EMBL" id="JACOFX010000004">
    <property type="protein sequence ID" value="MBC3908120.1"/>
    <property type="molecule type" value="Genomic_DNA"/>
</dbReference>
<comment type="caution">
    <text evidence="1">The sequence shown here is derived from an EMBL/GenBank/DDBJ whole genome shotgun (WGS) entry which is preliminary data.</text>
</comment>
<name>A0ABR6Z8P0_9BURK</name>
<reference evidence="1 2" key="1">
    <citation type="submission" date="2020-08" db="EMBL/GenBank/DDBJ databases">
        <title>Novel species isolated from subtropical streams in China.</title>
        <authorList>
            <person name="Lu H."/>
        </authorList>
    </citation>
    <scope>NUCLEOTIDE SEQUENCE [LARGE SCALE GENOMIC DNA]</scope>
    <source>
        <strain evidence="1 2">NL8W</strain>
    </source>
</reference>
<proteinExistence type="predicted"/>
<dbReference type="Proteomes" id="UP000646911">
    <property type="component" value="Unassembled WGS sequence"/>
</dbReference>
<dbReference type="RefSeq" id="WP_186953666.1">
    <property type="nucleotide sequence ID" value="NZ_JACOFX010000004.1"/>
</dbReference>